<reference evidence="2" key="1">
    <citation type="submission" date="2020-06" db="EMBL/GenBank/DDBJ databases">
        <title>WGS assembly of Ceratodon purpureus strain R40.</title>
        <authorList>
            <person name="Carey S.B."/>
            <person name="Jenkins J."/>
            <person name="Shu S."/>
            <person name="Lovell J.T."/>
            <person name="Sreedasyam A."/>
            <person name="Maumus F."/>
            <person name="Tiley G.P."/>
            <person name="Fernandez-Pozo N."/>
            <person name="Barry K."/>
            <person name="Chen C."/>
            <person name="Wang M."/>
            <person name="Lipzen A."/>
            <person name="Daum C."/>
            <person name="Saski C.A."/>
            <person name="Payton A.C."/>
            <person name="Mcbreen J.C."/>
            <person name="Conrad R.E."/>
            <person name="Kollar L.M."/>
            <person name="Olsson S."/>
            <person name="Huttunen S."/>
            <person name="Landis J.B."/>
            <person name="Wickett N.J."/>
            <person name="Johnson M.G."/>
            <person name="Rensing S.A."/>
            <person name="Grimwood J."/>
            <person name="Schmutz J."/>
            <person name="Mcdaniel S.F."/>
        </authorList>
    </citation>
    <scope>NUCLEOTIDE SEQUENCE</scope>
    <source>
        <strain evidence="2">R40</strain>
    </source>
</reference>
<evidence type="ECO:0000313" key="2">
    <source>
        <dbReference type="EMBL" id="KAG0589161.1"/>
    </source>
</evidence>
<dbReference type="SUPFAM" id="SSF53383">
    <property type="entry name" value="PLP-dependent transferases"/>
    <property type="match status" value="1"/>
</dbReference>
<sequence>FTCLDRVVFSAQVAVVVVAFPATPLLLARTRVCISASHTLEDLEQAVKVISEVGEICNIKYFPNKSLEEEKYLWYDRKKLE</sequence>
<dbReference type="InterPro" id="IPR015424">
    <property type="entry name" value="PyrdxlP-dep_Trfase"/>
</dbReference>
<comment type="caution">
    <text evidence="2">The sequence shown here is derived from an EMBL/GenBank/DDBJ whole genome shotgun (WGS) entry which is preliminary data.</text>
</comment>
<dbReference type="EMBL" id="CM026422">
    <property type="protein sequence ID" value="KAG0589161.1"/>
    <property type="molecule type" value="Genomic_DNA"/>
</dbReference>
<evidence type="ECO:0000313" key="3">
    <source>
        <dbReference type="Proteomes" id="UP000822688"/>
    </source>
</evidence>
<name>A0A8T0J2R1_CERPU</name>
<evidence type="ECO:0000256" key="1">
    <source>
        <dbReference type="SAM" id="Phobius"/>
    </source>
</evidence>
<feature type="transmembrane region" description="Helical" evidence="1">
    <location>
        <begin position="6"/>
        <end position="28"/>
    </location>
</feature>
<feature type="non-terminal residue" evidence="2">
    <location>
        <position position="1"/>
    </location>
</feature>
<proteinExistence type="predicted"/>
<dbReference type="Gene3D" id="3.90.1150.10">
    <property type="entry name" value="Aspartate Aminotransferase, domain 1"/>
    <property type="match status" value="1"/>
</dbReference>
<accession>A0A8T0J2R1</accession>
<organism evidence="2 3">
    <name type="scientific">Ceratodon purpureus</name>
    <name type="common">Fire moss</name>
    <name type="synonym">Dicranum purpureum</name>
    <dbReference type="NCBI Taxonomy" id="3225"/>
    <lineage>
        <taxon>Eukaryota</taxon>
        <taxon>Viridiplantae</taxon>
        <taxon>Streptophyta</taxon>
        <taxon>Embryophyta</taxon>
        <taxon>Bryophyta</taxon>
        <taxon>Bryophytina</taxon>
        <taxon>Bryopsida</taxon>
        <taxon>Dicranidae</taxon>
        <taxon>Pseudoditrichales</taxon>
        <taxon>Ditrichaceae</taxon>
        <taxon>Ceratodon</taxon>
    </lineage>
</organism>
<protein>
    <submittedName>
        <fullName evidence="2">Uncharacterized protein</fullName>
    </submittedName>
</protein>
<keyword evidence="1" id="KW-0812">Transmembrane</keyword>
<keyword evidence="1" id="KW-1133">Transmembrane helix</keyword>
<dbReference type="Proteomes" id="UP000822688">
    <property type="component" value="Chromosome 2"/>
</dbReference>
<keyword evidence="3" id="KW-1185">Reference proteome</keyword>
<dbReference type="AlphaFoldDB" id="A0A8T0J2R1"/>
<dbReference type="InterPro" id="IPR015422">
    <property type="entry name" value="PyrdxlP-dep_Trfase_small"/>
</dbReference>
<keyword evidence="1" id="KW-0472">Membrane</keyword>
<gene>
    <name evidence="2" type="ORF">KC19_2G295500</name>
</gene>